<evidence type="ECO:0000256" key="3">
    <source>
        <dbReference type="ARBA" id="ARBA00012663"/>
    </source>
</evidence>
<dbReference type="InterPro" id="IPR011658">
    <property type="entry name" value="PA14_dom"/>
</dbReference>
<evidence type="ECO:0000259" key="8">
    <source>
        <dbReference type="SMART" id="SM00758"/>
    </source>
</evidence>
<dbReference type="PANTHER" id="PTHR22600">
    <property type="entry name" value="BETA-HEXOSAMINIDASE"/>
    <property type="match status" value="1"/>
</dbReference>
<dbReference type="Gene3D" id="3.30.379.10">
    <property type="entry name" value="Chitobiase/beta-hexosaminidase domain 2-like"/>
    <property type="match status" value="1"/>
</dbReference>
<dbReference type="AlphaFoldDB" id="A0A9D2BH45"/>
<accession>A0A9D2BH45</accession>
<evidence type="ECO:0000256" key="5">
    <source>
        <dbReference type="ARBA" id="ARBA00023295"/>
    </source>
</evidence>
<evidence type="ECO:0000256" key="7">
    <source>
        <dbReference type="SAM" id="SignalP"/>
    </source>
</evidence>
<evidence type="ECO:0000256" key="4">
    <source>
        <dbReference type="ARBA" id="ARBA00022801"/>
    </source>
</evidence>
<feature type="signal peptide" evidence="7">
    <location>
        <begin position="1"/>
        <end position="25"/>
    </location>
</feature>
<dbReference type="GO" id="GO:0005975">
    <property type="term" value="P:carbohydrate metabolic process"/>
    <property type="evidence" value="ECO:0007669"/>
    <property type="project" value="InterPro"/>
</dbReference>
<dbReference type="Pfam" id="PF07691">
    <property type="entry name" value="PA14"/>
    <property type="match status" value="1"/>
</dbReference>
<dbReference type="Gene3D" id="3.20.20.80">
    <property type="entry name" value="Glycosidases"/>
    <property type="match status" value="1"/>
</dbReference>
<dbReference type="InterPro" id="IPR015883">
    <property type="entry name" value="Glyco_hydro_20_cat"/>
</dbReference>
<gene>
    <name evidence="9" type="ORF">H9977_13205</name>
</gene>
<dbReference type="CDD" id="cd06563">
    <property type="entry name" value="GH20_chitobiase-like"/>
    <property type="match status" value="1"/>
</dbReference>
<dbReference type="InterPro" id="IPR059177">
    <property type="entry name" value="GH29D-like_dom"/>
</dbReference>
<feature type="active site" description="Proton donor" evidence="6">
    <location>
        <position position="334"/>
    </location>
</feature>
<dbReference type="Proteomes" id="UP000886740">
    <property type="component" value="Unassembled WGS sequence"/>
</dbReference>
<dbReference type="GO" id="GO:0016020">
    <property type="term" value="C:membrane"/>
    <property type="evidence" value="ECO:0007669"/>
    <property type="project" value="TreeGrafter"/>
</dbReference>
<name>A0A9D2BH45_9BACT</name>
<dbReference type="EC" id="3.2.1.52" evidence="3"/>
<proteinExistence type="inferred from homology"/>
<dbReference type="InterPro" id="IPR015882">
    <property type="entry name" value="HEX_bac_N"/>
</dbReference>
<dbReference type="InterPro" id="IPR017853">
    <property type="entry name" value="GH"/>
</dbReference>
<evidence type="ECO:0000256" key="2">
    <source>
        <dbReference type="ARBA" id="ARBA00006285"/>
    </source>
</evidence>
<feature type="chain" id="PRO_5039128845" description="beta-N-acetylhexosaminidase" evidence="7">
    <location>
        <begin position="26"/>
        <end position="783"/>
    </location>
</feature>
<keyword evidence="5" id="KW-0326">Glycosidase</keyword>
<dbReference type="PRINTS" id="PR00738">
    <property type="entry name" value="GLHYDRLASE20"/>
</dbReference>
<dbReference type="SUPFAM" id="SSF56988">
    <property type="entry name" value="Anthrax protective antigen"/>
    <property type="match status" value="1"/>
</dbReference>
<organism evidence="9 10">
    <name type="scientific">Candidatus Parabacteroides intestinipullorum</name>
    <dbReference type="NCBI Taxonomy" id="2838723"/>
    <lineage>
        <taxon>Bacteria</taxon>
        <taxon>Pseudomonadati</taxon>
        <taxon>Bacteroidota</taxon>
        <taxon>Bacteroidia</taxon>
        <taxon>Bacteroidales</taxon>
        <taxon>Tannerellaceae</taxon>
        <taxon>Parabacteroides</taxon>
    </lineage>
</organism>
<dbReference type="InterPro" id="IPR029018">
    <property type="entry name" value="Hex-like_dom2"/>
</dbReference>
<reference evidence="9" key="1">
    <citation type="journal article" date="2021" name="PeerJ">
        <title>Extensive microbial diversity within the chicken gut microbiome revealed by metagenomics and culture.</title>
        <authorList>
            <person name="Gilroy R."/>
            <person name="Ravi A."/>
            <person name="Getino M."/>
            <person name="Pursley I."/>
            <person name="Horton D.L."/>
            <person name="Alikhan N.F."/>
            <person name="Baker D."/>
            <person name="Gharbi K."/>
            <person name="Hall N."/>
            <person name="Watson M."/>
            <person name="Adriaenssens E.M."/>
            <person name="Foster-Nyarko E."/>
            <person name="Jarju S."/>
            <person name="Secka A."/>
            <person name="Antonio M."/>
            <person name="Oren A."/>
            <person name="Chaudhuri R.R."/>
            <person name="La Ragione R."/>
            <person name="Hildebrand F."/>
            <person name="Pallen M.J."/>
        </authorList>
    </citation>
    <scope>NUCLEOTIDE SEQUENCE</scope>
    <source>
        <strain evidence="9">ChiGjej6B6-14162</strain>
    </source>
</reference>
<keyword evidence="4" id="KW-0378">Hydrolase</keyword>
<dbReference type="Pfam" id="PF02838">
    <property type="entry name" value="Glyco_hydro_20b"/>
    <property type="match status" value="1"/>
</dbReference>
<dbReference type="SUPFAM" id="SSF55545">
    <property type="entry name" value="beta-N-acetylhexosaminidase-like domain"/>
    <property type="match status" value="1"/>
</dbReference>
<dbReference type="SUPFAM" id="SSF51445">
    <property type="entry name" value="(Trans)glycosidases"/>
    <property type="match status" value="1"/>
</dbReference>
<evidence type="ECO:0000256" key="6">
    <source>
        <dbReference type="PIRSR" id="PIRSR625705-1"/>
    </source>
</evidence>
<keyword evidence="7" id="KW-0732">Signal</keyword>
<dbReference type="PROSITE" id="PS51257">
    <property type="entry name" value="PROKAR_LIPOPROTEIN"/>
    <property type="match status" value="1"/>
</dbReference>
<dbReference type="Pfam" id="PF00728">
    <property type="entry name" value="Glyco_hydro_20"/>
    <property type="match status" value="1"/>
</dbReference>
<comment type="similarity">
    <text evidence="2">Belongs to the glycosyl hydrolase 20 family.</text>
</comment>
<comment type="catalytic activity">
    <reaction evidence="1">
        <text>Hydrolysis of terminal non-reducing N-acetyl-D-hexosamine residues in N-acetyl-beta-D-hexosaminides.</text>
        <dbReference type="EC" id="3.2.1.52"/>
    </reaction>
</comment>
<dbReference type="InterPro" id="IPR025705">
    <property type="entry name" value="Beta_hexosaminidase_sua/sub"/>
</dbReference>
<evidence type="ECO:0000313" key="9">
    <source>
        <dbReference type="EMBL" id="HIX75971.1"/>
    </source>
</evidence>
<evidence type="ECO:0000256" key="1">
    <source>
        <dbReference type="ARBA" id="ARBA00001231"/>
    </source>
</evidence>
<sequence length="783" mass="86592">MRKLLVSLCAVGLSLAVLSSCGGSAEEVKSYNQGINIIPAPVSLQQKEGAFKLGTSTKIYASSPEAKVVGEFFASKLNQATGYNVSVAEEKPSAGISLLIDSSLEMGDEGYLLDVDSKNVVVKAKTAQGLFYGMQSFLQLLPAEIESPTVVNGIAWKAPAVSIKDEPRFGYRGIMLDACRHFIPVENIKKQLDVLALFKINRMHWHLTDDQGWRIEIKKYPKLTEIGSKRIDGEGTEYGGYYTQEQVKEIVKYAADRFITIVPEIELPGHEMAAIAAYPELSCKGQPGVPRVIWGVEDIVMCAGKEEPFEFLADVIAEVAPLFPGEYFHIGGDECPKVSWKNCPLCQARIRKEGLKADKNHTAEEKLQSYFVQRMEKVVASYGKKMIGWDEILEGGLAPSATVMSWRGEAGGIAAASMSHDVIMTPGANGMYLDQYQGDSKIEPVAIGGYTTLEKTYSYNPVPDTLAQIGKADFVKGVQCNIWSEYMYNTDLMEYRIYPRILALSEIAWTPLDRKDYKDFERRIENALVRLDGHGINYHIPQPEQPEGSCNFVAFTDKATLTFKTTRPVKMVYTLDGSEPTLNSTAYTNPIEVTETTTLKIASVLPSGKMSKPRVITVEKQALAPAKEVKSKTPGLKMEVTDGMYLNVDQLANAKSWTSAPCKELRALTSYVKTDESMRGVKQYAAVATGYVEIPEDGVYFISSDNEEVWIDGKLLINNSGEVKRFSRHDTSAALAKGLHEIKVVFLGHIIGGWPSNWNDGSVKLRKADAKEFTQIKAEMLFH</sequence>
<dbReference type="GO" id="GO:0004563">
    <property type="term" value="F:beta-N-acetylhexosaminidase activity"/>
    <property type="evidence" value="ECO:0007669"/>
    <property type="project" value="UniProtKB-EC"/>
</dbReference>
<reference evidence="9" key="2">
    <citation type="submission" date="2021-04" db="EMBL/GenBank/DDBJ databases">
        <authorList>
            <person name="Gilroy R."/>
        </authorList>
    </citation>
    <scope>NUCLEOTIDE SEQUENCE</scope>
    <source>
        <strain evidence="9">ChiGjej6B6-14162</strain>
    </source>
</reference>
<dbReference type="Pfam" id="PF13290">
    <property type="entry name" value="CHB_HEX_C_1"/>
    <property type="match status" value="1"/>
</dbReference>
<evidence type="ECO:0000313" key="10">
    <source>
        <dbReference type="Proteomes" id="UP000886740"/>
    </source>
</evidence>
<dbReference type="SMART" id="SM00758">
    <property type="entry name" value="PA14"/>
    <property type="match status" value="1"/>
</dbReference>
<dbReference type="GO" id="GO:0030203">
    <property type="term" value="P:glycosaminoglycan metabolic process"/>
    <property type="evidence" value="ECO:0007669"/>
    <property type="project" value="TreeGrafter"/>
</dbReference>
<comment type="caution">
    <text evidence="9">The sequence shown here is derived from an EMBL/GenBank/DDBJ whole genome shotgun (WGS) entry which is preliminary data.</text>
</comment>
<protein>
    <recommendedName>
        <fullName evidence="3">beta-N-acetylhexosaminidase</fullName>
        <ecNumber evidence="3">3.2.1.52</ecNumber>
    </recommendedName>
</protein>
<feature type="domain" description="PA14" evidence="8">
    <location>
        <begin position="632"/>
        <end position="771"/>
    </location>
</feature>
<dbReference type="EMBL" id="DXEL01000090">
    <property type="protein sequence ID" value="HIX75971.1"/>
    <property type="molecule type" value="Genomic_DNA"/>
</dbReference>
<dbReference type="PANTHER" id="PTHR22600:SF57">
    <property type="entry name" value="BETA-N-ACETYLHEXOSAMINIDASE"/>
    <property type="match status" value="1"/>
</dbReference>